<keyword evidence="5" id="KW-0375">Hydrogen ion transport</keyword>
<keyword evidence="4" id="KW-0138">CF(0)</keyword>
<comment type="similarity">
    <text evidence="2">Belongs to the ATPase F chain family.</text>
</comment>
<evidence type="ECO:0000313" key="10">
    <source>
        <dbReference type="EMBL" id="VDO51225.1"/>
    </source>
</evidence>
<dbReference type="GO" id="GO:0045259">
    <property type="term" value="C:proton-transporting ATP synthase complex"/>
    <property type="evidence" value="ECO:0007669"/>
    <property type="project" value="UniProtKB-KW"/>
</dbReference>
<dbReference type="Proteomes" id="UP000277204">
    <property type="component" value="Unassembled WGS sequence"/>
</dbReference>
<keyword evidence="3" id="KW-0813">Transport</keyword>
<dbReference type="GO" id="GO:0031966">
    <property type="term" value="C:mitochondrial membrane"/>
    <property type="evidence" value="ECO:0007669"/>
    <property type="project" value="UniProtKB-SubCell"/>
</dbReference>
<proteinExistence type="inferred from homology"/>
<dbReference type="EMBL" id="UZAI01000310">
    <property type="protein sequence ID" value="VDO51225.1"/>
    <property type="molecule type" value="Genomic_DNA"/>
</dbReference>
<protein>
    <submittedName>
        <fullName evidence="10">Uncharacterized protein</fullName>
    </submittedName>
</protein>
<dbReference type="Pfam" id="PF10206">
    <property type="entry name" value="WRW"/>
    <property type="match status" value="1"/>
</dbReference>
<dbReference type="AlphaFoldDB" id="A0A183LC88"/>
<evidence type="ECO:0000256" key="3">
    <source>
        <dbReference type="ARBA" id="ARBA00022448"/>
    </source>
</evidence>
<gene>
    <name evidence="10" type="ORF">SMRZ_LOCUS1413</name>
</gene>
<name>A0A183LC88_9TREM</name>
<dbReference type="InterPro" id="IPR019344">
    <property type="entry name" value="F1F0-ATPsyn_F_prd"/>
</dbReference>
<keyword evidence="6" id="KW-0406">Ion transport</keyword>
<organism evidence="10 11">
    <name type="scientific">Schistosoma margrebowiei</name>
    <dbReference type="NCBI Taxonomy" id="48269"/>
    <lineage>
        <taxon>Eukaryota</taxon>
        <taxon>Metazoa</taxon>
        <taxon>Spiralia</taxon>
        <taxon>Lophotrochozoa</taxon>
        <taxon>Platyhelminthes</taxon>
        <taxon>Trematoda</taxon>
        <taxon>Digenea</taxon>
        <taxon>Strigeidida</taxon>
        <taxon>Schistosomatoidea</taxon>
        <taxon>Schistosomatidae</taxon>
        <taxon>Schistosoma</taxon>
    </lineage>
</organism>
<evidence type="ECO:0000256" key="9">
    <source>
        <dbReference type="ARBA" id="ARBA00023310"/>
    </source>
</evidence>
<feature type="non-terminal residue" evidence="10">
    <location>
        <position position="1"/>
    </location>
</feature>
<reference evidence="10 11" key="1">
    <citation type="submission" date="2018-11" db="EMBL/GenBank/DDBJ databases">
        <authorList>
            <consortium name="Pathogen Informatics"/>
        </authorList>
    </citation>
    <scope>NUCLEOTIDE SEQUENCE [LARGE SCALE GENOMIC DNA]</scope>
    <source>
        <strain evidence="10 11">Zambia</strain>
    </source>
</reference>
<keyword evidence="9" id="KW-0066">ATP synthesis</keyword>
<dbReference type="GO" id="GO:0006754">
    <property type="term" value="P:ATP biosynthetic process"/>
    <property type="evidence" value="ECO:0007669"/>
    <property type="project" value="UniProtKB-KW"/>
</dbReference>
<evidence type="ECO:0000256" key="2">
    <source>
        <dbReference type="ARBA" id="ARBA00005895"/>
    </source>
</evidence>
<accession>A0A183LC88</accession>
<comment type="subcellular location">
    <subcellularLocation>
        <location evidence="1">Mitochondrion membrane</location>
    </subcellularLocation>
</comment>
<evidence type="ECO:0000256" key="7">
    <source>
        <dbReference type="ARBA" id="ARBA00023128"/>
    </source>
</evidence>
<keyword evidence="7" id="KW-0496">Mitochondrion</keyword>
<dbReference type="GO" id="GO:1902600">
    <property type="term" value="P:proton transmembrane transport"/>
    <property type="evidence" value="ECO:0007669"/>
    <property type="project" value="UniProtKB-KW"/>
</dbReference>
<evidence type="ECO:0000256" key="1">
    <source>
        <dbReference type="ARBA" id="ARBA00004325"/>
    </source>
</evidence>
<evidence type="ECO:0000256" key="4">
    <source>
        <dbReference type="ARBA" id="ARBA00022547"/>
    </source>
</evidence>
<evidence type="ECO:0000256" key="8">
    <source>
        <dbReference type="ARBA" id="ARBA00023136"/>
    </source>
</evidence>
<keyword evidence="11" id="KW-1185">Reference proteome</keyword>
<evidence type="ECO:0000313" key="11">
    <source>
        <dbReference type="Proteomes" id="UP000277204"/>
    </source>
</evidence>
<keyword evidence="8" id="KW-0472">Membrane</keyword>
<evidence type="ECO:0000256" key="6">
    <source>
        <dbReference type="ARBA" id="ARBA00023065"/>
    </source>
</evidence>
<evidence type="ECO:0000256" key="5">
    <source>
        <dbReference type="ARBA" id="ARBA00022781"/>
    </source>
</evidence>
<sequence length="117" mass="14012">CLGVKDRASVEISFVEKRVGQTDVHGVYFPGRYYGKKDIPFGDVQLGQLSEWFSRRSKNPADMFRAVSRFYWRYAFRWLLTKRPTVVPFFHFTFSLAAFRYFSDYAEHRSHKHSKYH</sequence>
<dbReference type="STRING" id="48269.A0A183LC88"/>